<feature type="non-terminal residue" evidence="1">
    <location>
        <position position="106"/>
    </location>
</feature>
<accession>A0ABP0KBT6</accession>
<sequence>LASLDEEFPSSSSACHSPYVSWSTSLINPKEVQAPGRCHAVQLLLELEPMLERYLLGKEARASPLHGSVRRITEDCCLQQFGTPLADILQSARALRQRLKQLISAE</sequence>
<organism evidence="1 2">
    <name type="scientific">Durusdinium trenchii</name>
    <dbReference type="NCBI Taxonomy" id="1381693"/>
    <lineage>
        <taxon>Eukaryota</taxon>
        <taxon>Sar</taxon>
        <taxon>Alveolata</taxon>
        <taxon>Dinophyceae</taxon>
        <taxon>Suessiales</taxon>
        <taxon>Symbiodiniaceae</taxon>
        <taxon>Durusdinium</taxon>
    </lineage>
</organism>
<proteinExistence type="predicted"/>
<name>A0ABP0KBT6_9DINO</name>
<protein>
    <submittedName>
        <fullName evidence="1">Uncharacterized protein</fullName>
    </submittedName>
</protein>
<evidence type="ECO:0000313" key="1">
    <source>
        <dbReference type="EMBL" id="CAK9024269.1"/>
    </source>
</evidence>
<reference evidence="1 2" key="1">
    <citation type="submission" date="2024-02" db="EMBL/GenBank/DDBJ databases">
        <authorList>
            <person name="Chen Y."/>
            <person name="Shah S."/>
            <person name="Dougan E. K."/>
            <person name="Thang M."/>
            <person name="Chan C."/>
        </authorList>
    </citation>
    <scope>NUCLEOTIDE SEQUENCE [LARGE SCALE GENOMIC DNA]</scope>
</reference>
<feature type="non-terminal residue" evidence="1">
    <location>
        <position position="1"/>
    </location>
</feature>
<comment type="caution">
    <text evidence="1">The sequence shown here is derived from an EMBL/GenBank/DDBJ whole genome shotgun (WGS) entry which is preliminary data.</text>
</comment>
<gene>
    <name evidence="1" type="ORF">SCF082_LOCUS16554</name>
</gene>
<dbReference type="Proteomes" id="UP001642464">
    <property type="component" value="Unassembled WGS sequence"/>
</dbReference>
<keyword evidence="2" id="KW-1185">Reference proteome</keyword>
<evidence type="ECO:0000313" key="2">
    <source>
        <dbReference type="Proteomes" id="UP001642464"/>
    </source>
</evidence>
<dbReference type="EMBL" id="CAXAMM010010813">
    <property type="protein sequence ID" value="CAK9024269.1"/>
    <property type="molecule type" value="Genomic_DNA"/>
</dbReference>